<reference evidence="2" key="1">
    <citation type="submission" date="2022-08" db="EMBL/GenBank/DDBJ databases">
        <title>Genomic Encyclopedia of Type Strains, Phase V (KMG-V): Genome sequencing to study the core and pangenomes of soil and plant-associated prokaryotes.</title>
        <authorList>
            <person name="Whitman W."/>
        </authorList>
    </citation>
    <scope>NUCLEOTIDE SEQUENCE</scope>
    <source>
        <strain evidence="2">SP3012</strain>
    </source>
</reference>
<name>A0A9X2UPL1_9BACT</name>
<accession>A0A9X2UPL1</accession>
<dbReference type="Proteomes" id="UP001155040">
    <property type="component" value="Unassembled WGS sequence"/>
</dbReference>
<evidence type="ECO:0000256" key="1">
    <source>
        <dbReference type="SAM" id="MobiDB-lite"/>
    </source>
</evidence>
<organism evidence="2 3">
    <name type="scientific">Salinibacter ruber</name>
    <dbReference type="NCBI Taxonomy" id="146919"/>
    <lineage>
        <taxon>Bacteria</taxon>
        <taxon>Pseudomonadati</taxon>
        <taxon>Rhodothermota</taxon>
        <taxon>Rhodothermia</taxon>
        <taxon>Rhodothermales</taxon>
        <taxon>Salinibacteraceae</taxon>
        <taxon>Salinibacter</taxon>
    </lineage>
</organism>
<gene>
    <name evidence="2" type="ORF">GGQ01_003440</name>
</gene>
<dbReference type="AlphaFoldDB" id="A0A9X2UPL1"/>
<dbReference type="EMBL" id="JANUBF010000064">
    <property type="protein sequence ID" value="MCS4038348.1"/>
    <property type="molecule type" value="Genomic_DNA"/>
</dbReference>
<protein>
    <submittedName>
        <fullName evidence="2">Uncharacterized protein</fullName>
    </submittedName>
</protein>
<feature type="compositionally biased region" description="Polar residues" evidence="1">
    <location>
        <begin position="61"/>
        <end position="72"/>
    </location>
</feature>
<sequence>MPTPVKPDTFARAAGFDPYDLTEAVQSGEDDFAGLPIGNWRQNGGEYLNVPDDYAEKIGLSPTSGRSNQSEAVQKKAESALSGSGSKPNWPEAVQDAAPPVSANAGAAYTAGKFADTVKEQPQVMEDVVDGAALLGSAGLAYSTAEEGDVVKAGATAVGVFAAFKLIRHACQQGDRQTDMQEREQRHQIQQQRESQLSEGQKHQQITDGKTTENGLRIGMG</sequence>
<comment type="caution">
    <text evidence="2">The sequence shown here is derived from an EMBL/GenBank/DDBJ whole genome shotgun (WGS) entry which is preliminary data.</text>
</comment>
<feature type="region of interest" description="Disordered" evidence="1">
    <location>
        <begin position="59"/>
        <end position="96"/>
    </location>
</feature>
<feature type="region of interest" description="Disordered" evidence="1">
    <location>
        <begin position="175"/>
        <end position="221"/>
    </location>
</feature>
<proteinExistence type="predicted"/>
<feature type="compositionally biased region" description="Polar residues" evidence="1">
    <location>
        <begin position="197"/>
        <end position="214"/>
    </location>
</feature>
<dbReference type="RefSeq" id="WP_259091487.1">
    <property type="nucleotide sequence ID" value="NZ_JANUAH010000043.1"/>
</dbReference>
<feature type="compositionally biased region" description="Basic and acidic residues" evidence="1">
    <location>
        <begin position="176"/>
        <end position="187"/>
    </location>
</feature>
<evidence type="ECO:0000313" key="3">
    <source>
        <dbReference type="Proteomes" id="UP001155040"/>
    </source>
</evidence>
<evidence type="ECO:0000313" key="2">
    <source>
        <dbReference type="EMBL" id="MCS4038348.1"/>
    </source>
</evidence>